<reference evidence="3" key="1">
    <citation type="journal article" date="2021" name="Proc. Natl. Acad. Sci. U.S.A.">
        <title>A Catalog of Tens of Thousands of Viruses from Human Metagenomes Reveals Hidden Associations with Chronic Diseases.</title>
        <authorList>
            <person name="Tisza M.J."/>
            <person name="Buck C.B."/>
        </authorList>
    </citation>
    <scope>NUCLEOTIDE SEQUENCE</scope>
    <source>
        <strain evidence="3">Ctkhg5</strain>
    </source>
</reference>
<evidence type="ECO:0000313" key="3">
    <source>
        <dbReference type="EMBL" id="DAF92483.1"/>
    </source>
</evidence>
<proteinExistence type="predicted"/>
<evidence type="ECO:0000256" key="2">
    <source>
        <dbReference type="SAM" id="Phobius"/>
    </source>
</evidence>
<sequence>MRYKRDIFNFQSAILRKTSFPKERSSKRKEPAKGNNHREQPREHDVSHLEAKAGRRFSGYLPVFCAPCFPVYIQMAIVLSICAICAFLMTIIYRKRVDNMLITNASR</sequence>
<keyword evidence="2" id="KW-0812">Transmembrane</keyword>
<feature type="compositionally biased region" description="Basic and acidic residues" evidence="1">
    <location>
        <begin position="20"/>
        <end position="47"/>
    </location>
</feature>
<keyword evidence="2" id="KW-0472">Membrane</keyword>
<protein>
    <submittedName>
        <fullName evidence="3">Testis-expressed sequence 29 protein</fullName>
    </submittedName>
</protein>
<dbReference type="EMBL" id="BK016067">
    <property type="protein sequence ID" value="DAF92483.1"/>
    <property type="molecule type" value="Genomic_DNA"/>
</dbReference>
<feature type="transmembrane region" description="Helical" evidence="2">
    <location>
        <begin position="71"/>
        <end position="93"/>
    </location>
</feature>
<feature type="region of interest" description="Disordered" evidence="1">
    <location>
        <begin position="18"/>
        <end position="47"/>
    </location>
</feature>
<accession>A0A8S5UDI0</accession>
<name>A0A8S5UDI0_9CAUD</name>
<evidence type="ECO:0000256" key="1">
    <source>
        <dbReference type="SAM" id="MobiDB-lite"/>
    </source>
</evidence>
<organism evidence="3">
    <name type="scientific">Siphoviridae sp. ctkhg5</name>
    <dbReference type="NCBI Taxonomy" id="2825643"/>
    <lineage>
        <taxon>Viruses</taxon>
        <taxon>Duplodnaviria</taxon>
        <taxon>Heunggongvirae</taxon>
        <taxon>Uroviricota</taxon>
        <taxon>Caudoviricetes</taxon>
    </lineage>
</organism>
<keyword evidence="2" id="KW-1133">Transmembrane helix</keyword>